<dbReference type="InterPro" id="IPR023393">
    <property type="entry name" value="START-like_dom_sf"/>
</dbReference>
<protein>
    <recommendedName>
        <fullName evidence="3">Polyketide cyclase/dehydrase/lipid transport protein</fullName>
    </recommendedName>
</protein>
<comment type="caution">
    <text evidence="1">The sequence shown here is derived from an EMBL/GenBank/DDBJ whole genome shotgun (WGS) entry which is preliminary data.</text>
</comment>
<proteinExistence type="predicted"/>
<dbReference type="Proteomes" id="UP001519310">
    <property type="component" value="Unassembled WGS sequence"/>
</dbReference>
<keyword evidence="2" id="KW-1185">Reference proteome</keyword>
<reference evidence="1 2" key="1">
    <citation type="submission" date="2021-03" db="EMBL/GenBank/DDBJ databases">
        <title>Genomic Encyclopedia of Type Strains, Phase IV (KMG-IV): sequencing the most valuable type-strain genomes for metagenomic binning, comparative biology and taxonomic classification.</title>
        <authorList>
            <person name="Goeker M."/>
        </authorList>
    </citation>
    <scope>NUCLEOTIDE SEQUENCE [LARGE SCALE GENOMIC DNA]</scope>
    <source>
        <strain evidence="1 2">DSM 40526</strain>
    </source>
</reference>
<sequence length="70" mass="7152">MTGGPMPVTGFVAGIRAHARTETTSEIVWRAEFQPSGIPAADAEGIVAGVFDGGLDHLAGLIARETATSD</sequence>
<dbReference type="Gene3D" id="3.30.530.20">
    <property type="match status" value="1"/>
</dbReference>
<accession>A0ABS4KXS5</accession>
<evidence type="ECO:0008006" key="3">
    <source>
        <dbReference type="Google" id="ProtNLM"/>
    </source>
</evidence>
<organism evidence="1 2">
    <name type="scientific">Streptomyces avidinii</name>
    <dbReference type="NCBI Taxonomy" id="1895"/>
    <lineage>
        <taxon>Bacteria</taxon>
        <taxon>Bacillati</taxon>
        <taxon>Actinomycetota</taxon>
        <taxon>Actinomycetes</taxon>
        <taxon>Kitasatosporales</taxon>
        <taxon>Streptomycetaceae</taxon>
        <taxon>Streptomyces</taxon>
    </lineage>
</organism>
<evidence type="ECO:0000313" key="2">
    <source>
        <dbReference type="Proteomes" id="UP001519310"/>
    </source>
</evidence>
<dbReference type="EMBL" id="JAGGLQ010000001">
    <property type="protein sequence ID" value="MBP2034430.1"/>
    <property type="molecule type" value="Genomic_DNA"/>
</dbReference>
<evidence type="ECO:0000313" key="1">
    <source>
        <dbReference type="EMBL" id="MBP2034430.1"/>
    </source>
</evidence>
<dbReference type="SUPFAM" id="SSF55961">
    <property type="entry name" value="Bet v1-like"/>
    <property type="match status" value="1"/>
</dbReference>
<gene>
    <name evidence="1" type="ORF">J2Z77_000214</name>
</gene>
<name>A0ABS4KXS5_STRAV</name>